<evidence type="ECO:0000256" key="1">
    <source>
        <dbReference type="SAM" id="Phobius"/>
    </source>
</evidence>
<feature type="transmembrane region" description="Helical" evidence="1">
    <location>
        <begin position="247"/>
        <end position="267"/>
    </location>
</feature>
<keyword evidence="1" id="KW-1133">Transmembrane helix</keyword>
<feature type="transmembrane region" description="Helical" evidence="1">
    <location>
        <begin position="287"/>
        <end position="309"/>
    </location>
</feature>
<feature type="transmembrane region" description="Helical" evidence="1">
    <location>
        <begin position="61"/>
        <end position="80"/>
    </location>
</feature>
<dbReference type="Gene3D" id="1.20.1740.10">
    <property type="entry name" value="Amino acid/polyamine transporter I"/>
    <property type="match status" value="1"/>
</dbReference>
<keyword evidence="1" id="KW-0472">Membrane</keyword>
<name>A0A239D1L7_9PSED</name>
<evidence type="ECO:0000313" key="3">
    <source>
        <dbReference type="Proteomes" id="UP000242915"/>
    </source>
</evidence>
<organism evidence="2 3">
    <name type="scientific">Pseudomonas segetis</name>
    <dbReference type="NCBI Taxonomy" id="298908"/>
    <lineage>
        <taxon>Bacteria</taxon>
        <taxon>Pseudomonadati</taxon>
        <taxon>Pseudomonadota</taxon>
        <taxon>Gammaproteobacteria</taxon>
        <taxon>Pseudomonadales</taxon>
        <taxon>Pseudomonadaceae</taxon>
        <taxon>Pseudomonas</taxon>
    </lineage>
</organism>
<proteinExistence type="predicted"/>
<reference evidence="3" key="1">
    <citation type="submission" date="2017-06" db="EMBL/GenBank/DDBJ databases">
        <authorList>
            <person name="Varghese N."/>
            <person name="Submissions S."/>
        </authorList>
    </citation>
    <scope>NUCLEOTIDE SEQUENCE [LARGE SCALE GENOMIC DNA]</scope>
    <source>
        <strain evidence="3">CIP 108523</strain>
    </source>
</reference>
<feature type="transmembrane region" description="Helical" evidence="1">
    <location>
        <begin position="139"/>
        <end position="158"/>
    </location>
</feature>
<dbReference type="AlphaFoldDB" id="A0A239D1L7"/>
<dbReference type="EMBL" id="FZOG01000002">
    <property type="protein sequence ID" value="SNS26187.1"/>
    <property type="molecule type" value="Genomic_DNA"/>
</dbReference>
<feature type="transmembrane region" description="Helical" evidence="1">
    <location>
        <begin position="6"/>
        <end position="24"/>
    </location>
</feature>
<sequence>MNVLTPNIVLVIACLVFAAVFFYPRLIRANLWRATVTPLASIIGSGFLVAGPILAHAAGAWAWLAMLALCLLAYWFGAAIRYNITHLEKHLDDNPAPYHAWLERLSELALALAYFVSVAYYLNLFAAFGLRIGEVLDTLWIRIVSTAVIAAIGLLGTLRGLAGLERLEVWVVSLKMTLIGGLLVALALANFHEWQAGELVWAVKHHDQGMQSLTVLLGLVILVQGFETSRYLGSKYSAEVRVRSMRWAQWIATAIYIAFLLLITSQFSGGLPKQGGETAIIDLLKPIGSLLGPLLILTALSSQLSAAVADMNGAGGLLAEASGRRFPVRIGNLLTALVAIGITWFANIYEIITYASKMFVAYYTLQSLQAMLMSWRKGHKLRAVFFACAVLIGLCVIIFAQPVEA</sequence>
<dbReference type="Proteomes" id="UP000242915">
    <property type="component" value="Unassembled WGS sequence"/>
</dbReference>
<keyword evidence="1" id="KW-0812">Transmembrane</keyword>
<feature type="transmembrane region" description="Helical" evidence="1">
    <location>
        <begin position="36"/>
        <end position="55"/>
    </location>
</feature>
<feature type="transmembrane region" description="Helical" evidence="1">
    <location>
        <begin position="108"/>
        <end position="133"/>
    </location>
</feature>
<protein>
    <recommendedName>
        <fullName evidence="4">Mn2+ and Fe2+ transporters of the NRAMP family</fullName>
    </recommendedName>
</protein>
<accession>A0A239D1L7</accession>
<keyword evidence="3" id="KW-1185">Reference proteome</keyword>
<feature type="transmembrane region" description="Helical" evidence="1">
    <location>
        <begin position="170"/>
        <end position="189"/>
    </location>
</feature>
<feature type="transmembrane region" description="Helical" evidence="1">
    <location>
        <begin position="209"/>
        <end position="226"/>
    </location>
</feature>
<evidence type="ECO:0008006" key="4">
    <source>
        <dbReference type="Google" id="ProtNLM"/>
    </source>
</evidence>
<feature type="transmembrane region" description="Helical" evidence="1">
    <location>
        <begin position="330"/>
        <end position="348"/>
    </location>
</feature>
<evidence type="ECO:0000313" key="2">
    <source>
        <dbReference type="EMBL" id="SNS26187.1"/>
    </source>
</evidence>
<dbReference type="RefSeq" id="WP_089359636.1">
    <property type="nucleotide sequence ID" value="NZ_FZOG01000002.1"/>
</dbReference>
<feature type="transmembrane region" description="Helical" evidence="1">
    <location>
        <begin position="384"/>
        <end position="403"/>
    </location>
</feature>
<gene>
    <name evidence="2" type="ORF">SAMN05216255_2021</name>
</gene>